<keyword evidence="4" id="KW-1185">Reference proteome</keyword>
<accession>A0A8J6B7M1</accession>
<reference evidence="3" key="1">
    <citation type="thesis" date="2020" institute="ProQuest LLC" country="789 East Eisenhower Parkway, Ann Arbor, MI, USA">
        <title>Comparative Genomics and Chromosome Evolution.</title>
        <authorList>
            <person name="Mudd A.B."/>
        </authorList>
    </citation>
    <scope>NUCLEOTIDE SEQUENCE</scope>
    <source>
        <strain evidence="3">HN-11 Male</strain>
        <tissue evidence="3">Kidney and liver</tissue>
    </source>
</reference>
<comment type="caution">
    <text evidence="3">The sequence shown here is derived from an EMBL/GenBank/DDBJ whole genome shotgun (WGS) entry which is preliminary data.</text>
</comment>
<evidence type="ECO:0000313" key="3">
    <source>
        <dbReference type="EMBL" id="KAG9464654.1"/>
    </source>
</evidence>
<keyword evidence="1" id="KW-0472">Membrane</keyword>
<dbReference type="Proteomes" id="UP000770717">
    <property type="component" value="Unassembled WGS sequence"/>
</dbReference>
<dbReference type="AlphaFoldDB" id="A0A8J6B7M1"/>
<name>A0A8J6B7M1_ELECQ</name>
<gene>
    <name evidence="3" type="ORF">GDO78_019586</name>
</gene>
<dbReference type="OrthoDB" id="9939598at2759"/>
<evidence type="ECO:0000256" key="2">
    <source>
        <dbReference type="SAM" id="SignalP"/>
    </source>
</evidence>
<evidence type="ECO:0000256" key="1">
    <source>
        <dbReference type="SAM" id="Phobius"/>
    </source>
</evidence>
<evidence type="ECO:0000313" key="4">
    <source>
        <dbReference type="Proteomes" id="UP000770717"/>
    </source>
</evidence>
<feature type="signal peptide" evidence="2">
    <location>
        <begin position="1"/>
        <end position="17"/>
    </location>
</feature>
<feature type="chain" id="PRO_5035259794" evidence="2">
    <location>
        <begin position="18"/>
        <end position="192"/>
    </location>
</feature>
<keyword evidence="1" id="KW-1133">Transmembrane helix</keyword>
<protein>
    <submittedName>
        <fullName evidence="3">Uncharacterized protein</fullName>
    </submittedName>
</protein>
<sequence length="192" mass="21212">MWYLAILVAFGVSTVTGQVDRLDCRLVGLSPFLFPGARTLTTASLSQEEICRCFDNSLIYRPTDRFVARAVNTNGETVVFNGTIAQLCNPLFRQQGLRFIFSQGSTDNRLTGFVIRDGVVIADTAESDVISLRTSQDYHTITNNVTHSAGMIAITSILPILFALLLAIFSSMLFMRCCCCQVFTPTKCQQDT</sequence>
<organism evidence="3 4">
    <name type="scientific">Eleutherodactylus coqui</name>
    <name type="common">Puerto Rican coqui</name>
    <dbReference type="NCBI Taxonomy" id="57060"/>
    <lineage>
        <taxon>Eukaryota</taxon>
        <taxon>Metazoa</taxon>
        <taxon>Chordata</taxon>
        <taxon>Craniata</taxon>
        <taxon>Vertebrata</taxon>
        <taxon>Euteleostomi</taxon>
        <taxon>Amphibia</taxon>
        <taxon>Batrachia</taxon>
        <taxon>Anura</taxon>
        <taxon>Neobatrachia</taxon>
        <taxon>Hyloidea</taxon>
        <taxon>Eleutherodactylidae</taxon>
        <taxon>Eleutherodactylinae</taxon>
        <taxon>Eleutherodactylus</taxon>
        <taxon>Eleutherodactylus</taxon>
    </lineage>
</organism>
<proteinExistence type="predicted"/>
<dbReference type="EMBL" id="WNTK01004099">
    <property type="protein sequence ID" value="KAG9464654.1"/>
    <property type="molecule type" value="Genomic_DNA"/>
</dbReference>
<feature type="transmembrane region" description="Helical" evidence="1">
    <location>
        <begin position="149"/>
        <end position="169"/>
    </location>
</feature>
<keyword evidence="2" id="KW-0732">Signal</keyword>
<keyword evidence="1" id="KW-0812">Transmembrane</keyword>